<evidence type="ECO:0000256" key="1">
    <source>
        <dbReference type="ARBA" id="ARBA00004114"/>
    </source>
</evidence>
<dbReference type="OrthoDB" id="6343432at2759"/>
<evidence type="ECO:0000256" key="2">
    <source>
        <dbReference type="ARBA" id="ARBA00004138"/>
    </source>
</evidence>
<dbReference type="GO" id="GO:0005814">
    <property type="term" value="C:centriole"/>
    <property type="evidence" value="ECO:0007669"/>
    <property type="project" value="UniProtKB-SubCell"/>
</dbReference>
<dbReference type="Proteomes" id="UP000494040">
    <property type="component" value="Unassembled WGS sequence"/>
</dbReference>
<keyword evidence="4" id="KW-0963">Cytoplasm</keyword>
<dbReference type="PANTHER" id="PTHR34174:SF1">
    <property type="entry name" value="CENTRIOLAR AND CILIOGENESIS-ASSOCIATED PROTEIN HYLS1"/>
    <property type="match status" value="1"/>
</dbReference>
<protein>
    <recommendedName>
        <fullName evidence="9">Centriolar and ciliogenesis-associated protein HYLS1 C-terminal domain-containing protein</fullName>
    </recommendedName>
</protein>
<dbReference type="GO" id="GO:0060271">
    <property type="term" value="P:cilium assembly"/>
    <property type="evidence" value="ECO:0007669"/>
    <property type="project" value="TreeGrafter"/>
</dbReference>
<keyword evidence="6" id="KW-0206">Cytoskeleton</keyword>
<dbReference type="GeneID" id="106669508"/>
<dbReference type="AlphaFoldDB" id="A0A8I6RY46"/>
<proteinExistence type="inferred from homology"/>
<feature type="domain" description="Centriolar and ciliogenesis-associated protein HYLS1 C-terminal" evidence="9">
    <location>
        <begin position="229"/>
        <end position="279"/>
    </location>
</feature>
<feature type="region of interest" description="Disordered" evidence="8">
    <location>
        <begin position="85"/>
        <end position="116"/>
    </location>
</feature>
<comment type="subcellular location">
    <subcellularLocation>
        <location evidence="2">Cell projection</location>
        <location evidence="2">Cilium</location>
    </subcellularLocation>
    <subcellularLocation>
        <location evidence="1">Cytoplasm</location>
        <location evidence="1">Cytoskeleton</location>
        <location evidence="1">Microtubule organizing center</location>
        <location evidence="1">Centrosome</location>
        <location evidence="1">Centriole</location>
    </subcellularLocation>
</comment>
<feature type="compositionally biased region" description="Basic and acidic residues" evidence="8">
    <location>
        <begin position="283"/>
        <end position="293"/>
    </location>
</feature>
<evidence type="ECO:0000313" key="11">
    <source>
        <dbReference type="Proteomes" id="UP000494040"/>
    </source>
</evidence>
<dbReference type="EnsemblMetazoa" id="XM_014399038.2">
    <property type="protein sequence ID" value="XP_014254524.1"/>
    <property type="gene ID" value="LOC106669508"/>
</dbReference>
<evidence type="ECO:0000313" key="10">
    <source>
        <dbReference type="EnsemblMetazoa" id="XP_014254524.1"/>
    </source>
</evidence>
<organism evidence="10 11">
    <name type="scientific">Cimex lectularius</name>
    <name type="common">Bed bug</name>
    <name type="synonym">Acanthia lectularia</name>
    <dbReference type="NCBI Taxonomy" id="79782"/>
    <lineage>
        <taxon>Eukaryota</taxon>
        <taxon>Metazoa</taxon>
        <taxon>Ecdysozoa</taxon>
        <taxon>Arthropoda</taxon>
        <taxon>Hexapoda</taxon>
        <taxon>Insecta</taxon>
        <taxon>Pterygota</taxon>
        <taxon>Neoptera</taxon>
        <taxon>Paraneoptera</taxon>
        <taxon>Hemiptera</taxon>
        <taxon>Heteroptera</taxon>
        <taxon>Panheteroptera</taxon>
        <taxon>Cimicomorpha</taxon>
        <taxon>Cimicidae</taxon>
        <taxon>Cimex</taxon>
    </lineage>
</organism>
<dbReference type="InterPro" id="IPR027918">
    <property type="entry name" value="HYLS1_C_dom"/>
</dbReference>
<dbReference type="OMA" id="KSFIRPW"/>
<dbReference type="GO" id="GO:0097730">
    <property type="term" value="C:non-motile cilium"/>
    <property type="evidence" value="ECO:0007669"/>
    <property type="project" value="TreeGrafter"/>
</dbReference>
<reference evidence="10" key="1">
    <citation type="submission" date="2022-01" db="UniProtKB">
        <authorList>
            <consortium name="EnsemblMetazoa"/>
        </authorList>
    </citation>
    <scope>IDENTIFICATION</scope>
</reference>
<keyword evidence="11" id="KW-1185">Reference proteome</keyword>
<sequence>MDLELDPREVLEHLNALGYSNVSKEQLKEFIKDLKKLIKYDTRKGDKNSSDGTVKKKGESELAHSFKSTKFVMKKQYATSINNHLEGSANSSTSDESYQSAENTDENDKENAMSVGRSRSKISCTLQCSKKNCSIHGSVNSKSLPKRPNCIYCQSNGRQPSKEGGLSNYEFQMESFSWDNVSCLGVNESFIQHETKELQGAVSSVCNCPRCRPEYCSKKDELPPCGSFIRPSSSSSRQGKSDPVALYHRYQSVWSQQNLPGENPHANLRWKIRHKMMGPNPSKIEDRKAKTAPDRPPWVDP</sequence>
<keyword evidence="5" id="KW-0970">Cilium biogenesis/degradation</keyword>
<feature type="compositionally biased region" description="Polar residues" evidence="8">
    <location>
        <begin position="85"/>
        <end position="102"/>
    </location>
</feature>
<evidence type="ECO:0000256" key="3">
    <source>
        <dbReference type="ARBA" id="ARBA00010091"/>
    </source>
</evidence>
<evidence type="ECO:0000256" key="7">
    <source>
        <dbReference type="ARBA" id="ARBA00023273"/>
    </source>
</evidence>
<dbReference type="KEGG" id="clec:106669508"/>
<comment type="similarity">
    <text evidence="3">Belongs to the HYLS1 family.</text>
</comment>
<accession>A0A8I6RY46</accession>
<dbReference type="InterPro" id="IPR052319">
    <property type="entry name" value="Centriolar_ciliogenesis_assoc"/>
</dbReference>
<dbReference type="PANTHER" id="PTHR34174">
    <property type="entry name" value="HYDROLETHALUS SYNDROME PROTEIN 1"/>
    <property type="match status" value="1"/>
</dbReference>
<evidence type="ECO:0000256" key="8">
    <source>
        <dbReference type="SAM" id="MobiDB-lite"/>
    </source>
</evidence>
<keyword evidence="7" id="KW-0966">Cell projection</keyword>
<dbReference type="CTD" id="219844"/>
<name>A0A8I6RY46_CIMLE</name>
<dbReference type="RefSeq" id="XP_014254524.1">
    <property type="nucleotide sequence ID" value="XM_014399038.2"/>
</dbReference>
<dbReference type="Pfam" id="PF15311">
    <property type="entry name" value="HYLS1_C"/>
    <property type="match status" value="1"/>
</dbReference>
<evidence type="ECO:0000256" key="5">
    <source>
        <dbReference type="ARBA" id="ARBA00022794"/>
    </source>
</evidence>
<evidence type="ECO:0000259" key="9">
    <source>
        <dbReference type="Pfam" id="PF15311"/>
    </source>
</evidence>
<evidence type="ECO:0000256" key="4">
    <source>
        <dbReference type="ARBA" id="ARBA00022490"/>
    </source>
</evidence>
<feature type="region of interest" description="Disordered" evidence="8">
    <location>
        <begin position="258"/>
        <end position="301"/>
    </location>
</feature>
<evidence type="ECO:0000256" key="6">
    <source>
        <dbReference type="ARBA" id="ARBA00023212"/>
    </source>
</evidence>